<gene>
    <name evidence="2" type="ORF">FOMG_19127</name>
</gene>
<feature type="region of interest" description="Disordered" evidence="1">
    <location>
        <begin position="52"/>
        <end position="73"/>
    </location>
</feature>
<accession>W9YX54</accession>
<reference evidence="2" key="1">
    <citation type="submission" date="2012-04" db="EMBL/GenBank/DDBJ databases">
        <title>The Genome Sequence of Fusarium oxysporum melonis.</title>
        <authorList>
            <consortium name="The Broad Institute Genome Sequencing Platform"/>
            <person name="Ma L.-J."/>
            <person name="Gale L.R."/>
            <person name="Schwartz D.C."/>
            <person name="Zhou S."/>
            <person name="Corby-Kistler H."/>
            <person name="Young S.K."/>
            <person name="Zeng Q."/>
            <person name="Gargeya S."/>
            <person name="Fitzgerald M."/>
            <person name="Haas B."/>
            <person name="Abouelleil A."/>
            <person name="Alvarado L."/>
            <person name="Arachchi H.M."/>
            <person name="Berlin A."/>
            <person name="Brown A."/>
            <person name="Chapman S.B."/>
            <person name="Chen Z."/>
            <person name="Dunbar C."/>
            <person name="Freedman E."/>
            <person name="Gearin G."/>
            <person name="Goldberg J."/>
            <person name="Griggs A."/>
            <person name="Gujja S."/>
            <person name="Heiman D."/>
            <person name="Howarth C."/>
            <person name="Larson L."/>
            <person name="Lui A."/>
            <person name="MacDonald P.J.P."/>
            <person name="Montmayeur A."/>
            <person name="Murphy C."/>
            <person name="Neiman D."/>
            <person name="Pearson M."/>
            <person name="Priest M."/>
            <person name="Roberts A."/>
            <person name="Saif S."/>
            <person name="Shea T."/>
            <person name="Shenoy N."/>
            <person name="Sisk P."/>
            <person name="Stolte C."/>
            <person name="Sykes S."/>
            <person name="Wortman J."/>
            <person name="Nusbaum C."/>
            <person name="Birren B."/>
        </authorList>
    </citation>
    <scope>NUCLEOTIDE SEQUENCE</scope>
    <source>
        <strain evidence="2">26406</strain>
    </source>
</reference>
<dbReference type="VEuPathDB" id="FungiDB:FOMG_19127"/>
<dbReference type="HOGENOM" id="CLU_2171194_0_0_1"/>
<dbReference type="EMBL" id="KI980416">
    <property type="protein sequence ID" value="EXK24134.1"/>
    <property type="molecule type" value="Genomic_DNA"/>
</dbReference>
<evidence type="ECO:0000313" key="2">
    <source>
        <dbReference type="EMBL" id="EXK24134.1"/>
    </source>
</evidence>
<reference evidence="2" key="2">
    <citation type="submission" date="2014-02" db="EMBL/GenBank/DDBJ databases">
        <title>Annotation of the Genome Sequence of Fusarium oxysporum f. sp. melonis 26406.</title>
        <authorList>
            <consortium name="The Broad Institute Genomics Platform"/>
            <person name="Ma L.-J."/>
            <person name="Corby-Kistler H."/>
            <person name="Broz K."/>
            <person name="Gale L.R."/>
            <person name="Jonkers W."/>
            <person name="O'Donnell K."/>
            <person name="Ploetz R."/>
            <person name="Steinberg C."/>
            <person name="Schwartz D.C."/>
            <person name="VanEtten H."/>
            <person name="Zhou S."/>
            <person name="Young S.K."/>
            <person name="Zeng Q."/>
            <person name="Gargeya S."/>
            <person name="Fitzgerald M."/>
            <person name="Abouelleil A."/>
            <person name="Alvarado L."/>
            <person name="Chapman S.B."/>
            <person name="Gainer-Dewar J."/>
            <person name="Goldberg J."/>
            <person name="Griggs A."/>
            <person name="Gujja S."/>
            <person name="Hansen M."/>
            <person name="Howarth C."/>
            <person name="Imamovic A."/>
            <person name="Ireland A."/>
            <person name="Larimer J."/>
            <person name="McCowan C."/>
            <person name="Murphy C."/>
            <person name="Pearson M."/>
            <person name="Poon T.W."/>
            <person name="Priest M."/>
            <person name="Roberts A."/>
            <person name="Saif S."/>
            <person name="Shea T."/>
            <person name="Sykes S."/>
            <person name="Wortman J."/>
            <person name="Nusbaum C."/>
            <person name="Birren B."/>
        </authorList>
    </citation>
    <scope>NUCLEOTIDE SEQUENCE</scope>
    <source>
        <strain evidence="2">26406</strain>
    </source>
</reference>
<protein>
    <submittedName>
        <fullName evidence="2">Uncharacterized protein</fullName>
    </submittedName>
</protein>
<organism evidence="2">
    <name type="scientific">Fusarium oxysporum f. sp. melonis 26406</name>
    <dbReference type="NCBI Taxonomy" id="1089452"/>
    <lineage>
        <taxon>Eukaryota</taxon>
        <taxon>Fungi</taxon>
        <taxon>Dikarya</taxon>
        <taxon>Ascomycota</taxon>
        <taxon>Pezizomycotina</taxon>
        <taxon>Sordariomycetes</taxon>
        <taxon>Hypocreomycetidae</taxon>
        <taxon>Hypocreales</taxon>
        <taxon>Nectriaceae</taxon>
        <taxon>Fusarium</taxon>
        <taxon>Fusarium oxysporum species complex</taxon>
    </lineage>
</organism>
<proteinExistence type="predicted"/>
<evidence type="ECO:0000256" key="1">
    <source>
        <dbReference type="SAM" id="MobiDB-lite"/>
    </source>
</evidence>
<dbReference type="AlphaFoldDB" id="W9YX54"/>
<sequence>MDCTEKGKANALDRQSCSLLRPGTKPRQRVPLIQECACDGLAQFPTEVLGQQRAPVSNRQPLRPKGEEVANDRAIPMMPELLWSPAFLCDDVEKLAPKREFRDRRNMAKL</sequence>
<dbReference type="Proteomes" id="UP000030703">
    <property type="component" value="Unassembled WGS sequence"/>
</dbReference>
<name>W9YX54_FUSOX</name>